<dbReference type="OrthoDB" id="3800456at2759"/>
<sequence length="297" mass="34434">MSSLTRRLFDLPCEIRCLIFSELWKSTNRVAAFDKITKTGILAYYDGHVLDESDITTYSQLRRKDVGAGRWRPNDESGLPTWLLSSKLMMREGMEEFYRNAHWNVWPVGAHHNFSYTSTVVENMLMQPKYATSMSLARLLLDYEHREDIVMFKHEGVVPFFKDVHDVKWSQRFIESLGNAPSVKNLKVSIAFAAHYITNHKNVANPFGVDVPFPYKILVQMCKKLDKMEVELFHHEGGWWSDNVFEKETVEQMRPGILASLQGGFTEQITTKDVIVDSRLLSEQNLIYTRSKSEEKN</sequence>
<evidence type="ECO:0000313" key="2">
    <source>
        <dbReference type="Proteomes" id="UP000800096"/>
    </source>
</evidence>
<protein>
    <recommendedName>
        <fullName evidence="3">F-box domain-containing protein</fullName>
    </recommendedName>
</protein>
<proteinExistence type="predicted"/>
<name>A0A6A5R068_AMPQU</name>
<evidence type="ECO:0008006" key="3">
    <source>
        <dbReference type="Google" id="ProtNLM"/>
    </source>
</evidence>
<dbReference type="Proteomes" id="UP000800096">
    <property type="component" value="Unassembled WGS sequence"/>
</dbReference>
<evidence type="ECO:0000313" key="1">
    <source>
        <dbReference type="EMBL" id="KAF1921451.1"/>
    </source>
</evidence>
<dbReference type="AlphaFoldDB" id="A0A6A5R068"/>
<keyword evidence="2" id="KW-1185">Reference proteome</keyword>
<reference evidence="1" key="1">
    <citation type="journal article" date="2020" name="Stud. Mycol.">
        <title>101 Dothideomycetes genomes: a test case for predicting lifestyles and emergence of pathogens.</title>
        <authorList>
            <person name="Haridas S."/>
            <person name="Albert R."/>
            <person name="Binder M."/>
            <person name="Bloem J."/>
            <person name="Labutti K."/>
            <person name="Salamov A."/>
            <person name="Andreopoulos B."/>
            <person name="Baker S."/>
            <person name="Barry K."/>
            <person name="Bills G."/>
            <person name="Bluhm B."/>
            <person name="Cannon C."/>
            <person name="Castanera R."/>
            <person name="Culley D."/>
            <person name="Daum C."/>
            <person name="Ezra D."/>
            <person name="Gonzalez J."/>
            <person name="Henrissat B."/>
            <person name="Kuo A."/>
            <person name="Liang C."/>
            <person name="Lipzen A."/>
            <person name="Lutzoni F."/>
            <person name="Magnuson J."/>
            <person name="Mondo S."/>
            <person name="Nolan M."/>
            <person name="Ohm R."/>
            <person name="Pangilinan J."/>
            <person name="Park H.-J."/>
            <person name="Ramirez L."/>
            <person name="Alfaro M."/>
            <person name="Sun H."/>
            <person name="Tritt A."/>
            <person name="Yoshinaga Y."/>
            <person name="Zwiers L.-H."/>
            <person name="Turgeon B."/>
            <person name="Goodwin S."/>
            <person name="Spatafora J."/>
            <person name="Crous P."/>
            <person name="Grigoriev I."/>
        </authorList>
    </citation>
    <scope>NUCLEOTIDE SEQUENCE</scope>
    <source>
        <strain evidence="1">HMLAC05119</strain>
    </source>
</reference>
<organism evidence="1 2">
    <name type="scientific">Ampelomyces quisqualis</name>
    <name type="common">Powdery mildew agent</name>
    <dbReference type="NCBI Taxonomy" id="50730"/>
    <lineage>
        <taxon>Eukaryota</taxon>
        <taxon>Fungi</taxon>
        <taxon>Dikarya</taxon>
        <taxon>Ascomycota</taxon>
        <taxon>Pezizomycotina</taxon>
        <taxon>Dothideomycetes</taxon>
        <taxon>Pleosporomycetidae</taxon>
        <taxon>Pleosporales</taxon>
        <taxon>Pleosporineae</taxon>
        <taxon>Phaeosphaeriaceae</taxon>
        <taxon>Ampelomyces</taxon>
    </lineage>
</organism>
<dbReference type="EMBL" id="ML979132">
    <property type="protein sequence ID" value="KAF1921451.1"/>
    <property type="molecule type" value="Genomic_DNA"/>
</dbReference>
<gene>
    <name evidence="1" type="ORF">BDU57DRAFT_563368</name>
</gene>
<accession>A0A6A5R068</accession>